<keyword evidence="2" id="KW-0812">Transmembrane</keyword>
<feature type="region of interest" description="Disordered" evidence="1">
    <location>
        <begin position="834"/>
        <end position="888"/>
    </location>
</feature>
<feature type="transmembrane region" description="Helical" evidence="2">
    <location>
        <begin position="198"/>
        <end position="217"/>
    </location>
</feature>
<dbReference type="PANTHER" id="PTHR42736:SF1">
    <property type="entry name" value="PROTEIN-GLUTAMINE GAMMA-GLUTAMYLTRANSFERASE"/>
    <property type="match status" value="1"/>
</dbReference>
<evidence type="ECO:0000256" key="1">
    <source>
        <dbReference type="SAM" id="MobiDB-lite"/>
    </source>
</evidence>
<sequence length="888" mass="92860">MTSPFQAPPEHLLRREPTAREKAAARLRALRPGAARLVDAGFAAALVLVALLGLRTTYDGWLWLVPGVVGLVLGVVVTHAVLAWRLPGIVAALVLTVLYALLGGAVATRDDLLWGFLPTGATVTELARTAVLGWKQLLTSLPPIDSRGPLMALPLVLGLVGGALAYGPAARWRLPAAAVPVPLALLTVSLLLGTPEPAGVLVMGLGSGLLLVGWVALRGRFARPSVDHGTVGTDRTAATWRVATTGVLLLLAGTGGWLLGPGLPGDDGSRTIWRTALVPPYDVSQLPSPLAGFRKYTQPNPAKLYDRTLFTVSGLPAGTPVRLATLDSYDGSVWGAGTAAADAGDGSGEGPGAAGGATGDGATFQRVGSHIAASGDGTARTVTVSIPDRGWSDVWLPTVGTVTGVRFAGDGADGLADDLRFNVDTGTGIVPAGLQGGDRYTLEADVPATPTTLPKDLDVASGSIIDTQAVGFADDKVATWTANLTSPWQRFTAVARAMSSDGAYTDGGTPGSYQNVFLPGHSLSRMTRFFKSSQLAGDDEQYASALALVGNRIGVPTRVVLGAIPTRAAADGSLPVTGKDVHAWVEVQTEDGGWFPVLPQDFVPNRNKQPQQQQQRSEEKKVGAQVPPPVSANPPSVLQGPDQSQNSTQVKKPTKPNPLDPSQWPSWMRWLVVGVGGPVLVLGLAYLALRLAKRRRGRRRRTRGSMPERVAGAWAEVVDTAQDLGMPLAPRLTRLEQATVLDALLATPGRGIPRSLSGAALAAGATSTEQGAVLREQTRREVRQRAAGEGPLPSLRPLADTTNGLVFAAADPTPEQVDAVWVQVRDVTRRLRRRASRRQRLRSDVSLGGLRKDRRATRAPSAGTASRGALGGLTGLRARRGGEGGATA</sequence>
<organism evidence="4 5">
    <name type="scientific">Lapillicoccus jejuensis</name>
    <dbReference type="NCBI Taxonomy" id="402171"/>
    <lineage>
        <taxon>Bacteria</taxon>
        <taxon>Bacillati</taxon>
        <taxon>Actinomycetota</taxon>
        <taxon>Actinomycetes</taxon>
        <taxon>Micrococcales</taxon>
        <taxon>Intrasporangiaceae</taxon>
        <taxon>Lapillicoccus</taxon>
    </lineage>
</organism>
<feature type="transmembrane region" description="Helical" evidence="2">
    <location>
        <begin position="34"/>
        <end position="54"/>
    </location>
</feature>
<feature type="transmembrane region" description="Helical" evidence="2">
    <location>
        <begin position="60"/>
        <end position="82"/>
    </location>
</feature>
<accession>A0A542DZ62</accession>
<dbReference type="InterPro" id="IPR002931">
    <property type="entry name" value="Transglutaminase-like"/>
</dbReference>
<dbReference type="EMBL" id="VFMN01000001">
    <property type="protein sequence ID" value="TQJ08378.1"/>
    <property type="molecule type" value="Genomic_DNA"/>
</dbReference>
<dbReference type="InterPro" id="IPR038765">
    <property type="entry name" value="Papain-like_cys_pep_sf"/>
</dbReference>
<evidence type="ECO:0000256" key="2">
    <source>
        <dbReference type="SAM" id="Phobius"/>
    </source>
</evidence>
<dbReference type="AlphaFoldDB" id="A0A542DZ62"/>
<feature type="region of interest" description="Disordered" evidence="1">
    <location>
        <begin position="596"/>
        <end position="663"/>
    </location>
</feature>
<dbReference type="OrthoDB" id="3651060at2"/>
<feature type="domain" description="Transglutaminase-like" evidence="3">
    <location>
        <begin position="482"/>
        <end position="597"/>
    </location>
</feature>
<feature type="region of interest" description="Disordered" evidence="1">
    <location>
        <begin position="767"/>
        <end position="798"/>
    </location>
</feature>
<gene>
    <name evidence="4" type="ORF">FB458_1466</name>
</gene>
<name>A0A542DZ62_9MICO</name>
<reference evidence="4 5" key="1">
    <citation type="submission" date="2019-06" db="EMBL/GenBank/DDBJ databases">
        <title>Sequencing the genomes of 1000 actinobacteria strains.</title>
        <authorList>
            <person name="Klenk H.-P."/>
        </authorList>
    </citation>
    <scope>NUCLEOTIDE SEQUENCE [LARGE SCALE GENOMIC DNA]</scope>
    <source>
        <strain evidence="4 5">DSM 18607</strain>
    </source>
</reference>
<dbReference type="Proteomes" id="UP000317893">
    <property type="component" value="Unassembled WGS sequence"/>
</dbReference>
<feature type="compositionally biased region" description="Basic and acidic residues" evidence="1">
    <location>
        <begin position="776"/>
        <end position="786"/>
    </location>
</feature>
<evidence type="ECO:0000259" key="3">
    <source>
        <dbReference type="Pfam" id="PF01841"/>
    </source>
</evidence>
<proteinExistence type="predicted"/>
<dbReference type="RefSeq" id="WP_141847899.1">
    <property type="nucleotide sequence ID" value="NZ_BAAAPR010000004.1"/>
</dbReference>
<comment type="caution">
    <text evidence="4">The sequence shown here is derived from an EMBL/GenBank/DDBJ whole genome shotgun (WGS) entry which is preliminary data.</text>
</comment>
<dbReference type="SUPFAM" id="SSF54001">
    <property type="entry name" value="Cysteine proteinases"/>
    <property type="match status" value="1"/>
</dbReference>
<feature type="compositionally biased region" description="Polar residues" evidence="1">
    <location>
        <begin position="641"/>
        <end position="651"/>
    </location>
</feature>
<dbReference type="PANTHER" id="PTHR42736">
    <property type="entry name" value="PROTEIN-GLUTAMINE GAMMA-GLUTAMYLTRANSFERASE"/>
    <property type="match status" value="1"/>
</dbReference>
<feature type="transmembrane region" description="Helical" evidence="2">
    <location>
        <begin position="148"/>
        <end position="167"/>
    </location>
</feature>
<dbReference type="Pfam" id="PF01841">
    <property type="entry name" value="Transglut_core"/>
    <property type="match status" value="1"/>
</dbReference>
<dbReference type="InterPro" id="IPR052901">
    <property type="entry name" value="Bact_TGase-like"/>
</dbReference>
<evidence type="ECO:0000313" key="5">
    <source>
        <dbReference type="Proteomes" id="UP000317893"/>
    </source>
</evidence>
<evidence type="ECO:0000313" key="4">
    <source>
        <dbReference type="EMBL" id="TQJ08378.1"/>
    </source>
</evidence>
<feature type="transmembrane region" description="Helical" evidence="2">
    <location>
        <begin position="174"/>
        <end position="192"/>
    </location>
</feature>
<feature type="transmembrane region" description="Helical" evidence="2">
    <location>
        <begin position="89"/>
        <end position="108"/>
    </location>
</feature>
<keyword evidence="2" id="KW-1133">Transmembrane helix</keyword>
<feature type="transmembrane region" description="Helical" evidence="2">
    <location>
        <begin position="238"/>
        <end position="260"/>
    </location>
</feature>
<protein>
    <submittedName>
        <fullName evidence="4">Transglutaminase superfamily protein</fullName>
    </submittedName>
</protein>
<keyword evidence="5" id="KW-1185">Reference proteome</keyword>
<feature type="transmembrane region" description="Helical" evidence="2">
    <location>
        <begin position="667"/>
        <end position="689"/>
    </location>
</feature>
<keyword evidence="2" id="KW-0472">Membrane</keyword>